<keyword evidence="5 7" id="KW-1133">Transmembrane helix</keyword>
<dbReference type="NCBIfam" id="NF008070">
    <property type="entry name" value="PRK10807.1"/>
    <property type="match status" value="1"/>
</dbReference>
<evidence type="ECO:0000313" key="9">
    <source>
        <dbReference type="EMBL" id="SBS36817.1"/>
    </source>
</evidence>
<comment type="subcellular location">
    <subcellularLocation>
        <location evidence="1">Cell inner membrane</location>
    </subcellularLocation>
</comment>
<keyword evidence="3" id="KW-0997">Cell inner membrane</keyword>
<feature type="domain" description="Mce/MlaD" evidence="8">
    <location>
        <begin position="42"/>
        <end position="132"/>
    </location>
</feature>
<dbReference type="Proteomes" id="UP000092544">
    <property type="component" value="Unassembled WGS sequence"/>
</dbReference>
<evidence type="ECO:0000313" key="10">
    <source>
        <dbReference type="Proteomes" id="UP000092544"/>
    </source>
</evidence>
<dbReference type="Pfam" id="PF02470">
    <property type="entry name" value="MlaD"/>
    <property type="match status" value="3"/>
</dbReference>
<evidence type="ECO:0000256" key="7">
    <source>
        <dbReference type="SAM" id="Phobius"/>
    </source>
</evidence>
<sequence length="549" mass="61040">MSTDNNNLQEVRKIRFNTIWFVPLIALLVAGWMVYQNWSNQGPEVTLIAQNADGIEAGKTKVKARNVDVGMVTAVRLSDDFNQAIITVQMNKNASKMLHADAQFWVVKPRIGKAGVSGLGTLLSGAYIEMEPSLKGELKTRFTILPNPPVSTNKSQGIHLKLFSTGSSKMDVGTAVHFRGYDVGYIEKVGFDIKKNAITYQVFIRAPYDSLVNSAVHFWITPGFSLQSSARGFEVRLDSLETLFSGGISFGMLKDQHIGHPVKNLSQFELYASKQSAQNHVYNEFINYLFLFKENVSGLEVGAPVEYRGLRIGTVMQVPYNGLDIRALTSMTDPVIPVLARIEPQRLDHQLNGMTRQEFKNMIQKSIHDGLRASLKTSNLLTGAKIIDLNVVASPQRIKTKTLKGIDVFPTTPNSLANIETKVSIILDKLSKAPIDESFSHVNHTMIEASNTLQSIKKLTNDLNALLQKKDTQALPQQVLEAVQELKKTLVTYQGDGQIGGPVRDSIESLQRSLNELQPLLRELRNDPNVLIFDKKTQKDIQPRAGTQQ</sequence>
<gene>
    <name evidence="9" type="primary">pqiB</name>
    <name evidence="9" type="ORF">MSP8886_03863</name>
</gene>
<dbReference type="InterPro" id="IPR051800">
    <property type="entry name" value="PqiA-PqiB_transport"/>
</dbReference>
<evidence type="ECO:0000256" key="4">
    <source>
        <dbReference type="ARBA" id="ARBA00022692"/>
    </source>
</evidence>
<accession>A0A1A8TQW3</accession>
<dbReference type="RefSeq" id="WP_067019710.1">
    <property type="nucleotide sequence ID" value="NZ_FLOB01000014.1"/>
</dbReference>
<dbReference type="PANTHER" id="PTHR30462:SF2">
    <property type="entry name" value="INTERMEMBRANE TRANSPORT PROTEIN PQIB"/>
    <property type="match status" value="1"/>
</dbReference>
<keyword evidence="4 7" id="KW-0812">Transmembrane</keyword>
<evidence type="ECO:0000256" key="5">
    <source>
        <dbReference type="ARBA" id="ARBA00022989"/>
    </source>
</evidence>
<evidence type="ECO:0000256" key="6">
    <source>
        <dbReference type="ARBA" id="ARBA00023136"/>
    </source>
</evidence>
<dbReference type="STRING" id="1792290.MSP8886_03863"/>
<dbReference type="AlphaFoldDB" id="A0A1A8TQW3"/>
<name>A0A1A8TQW3_9GAMM</name>
<evidence type="ECO:0000256" key="2">
    <source>
        <dbReference type="ARBA" id="ARBA00022475"/>
    </source>
</evidence>
<dbReference type="InterPro" id="IPR003399">
    <property type="entry name" value="Mce/MlaD"/>
</dbReference>
<reference evidence="9 10" key="1">
    <citation type="submission" date="2016-06" db="EMBL/GenBank/DDBJ databases">
        <authorList>
            <person name="Kjaerup R.B."/>
            <person name="Dalgaard T.S."/>
            <person name="Juul-Madsen H.R."/>
        </authorList>
    </citation>
    <scope>NUCLEOTIDE SEQUENCE [LARGE SCALE GENOMIC DNA]</scope>
    <source>
        <strain evidence="9 10">CECT 8886</strain>
    </source>
</reference>
<keyword evidence="6 7" id="KW-0472">Membrane</keyword>
<keyword evidence="10" id="KW-1185">Reference proteome</keyword>
<dbReference type="OrthoDB" id="9806984at2"/>
<feature type="domain" description="Mce/MlaD" evidence="8">
    <location>
        <begin position="294"/>
        <end position="390"/>
    </location>
</feature>
<evidence type="ECO:0000256" key="1">
    <source>
        <dbReference type="ARBA" id="ARBA00004533"/>
    </source>
</evidence>
<feature type="domain" description="Mce/MlaD" evidence="8">
    <location>
        <begin position="161"/>
        <end position="216"/>
    </location>
</feature>
<protein>
    <submittedName>
        <fullName evidence="9">Paraquat-inducible protein B</fullName>
    </submittedName>
</protein>
<organism evidence="9 10">
    <name type="scientific">Marinomonas spartinae</name>
    <dbReference type="NCBI Taxonomy" id="1792290"/>
    <lineage>
        <taxon>Bacteria</taxon>
        <taxon>Pseudomonadati</taxon>
        <taxon>Pseudomonadota</taxon>
        <taxon>Gammaproteobacteria</taxon>
        <taxon>Oceanospirillales</taxon>
        <taxon>Oceanospirillaceae</taxon>
        <taxon>Marinomonas</taxon>
    </lineage>
</organism>
<dbReference type="GO" id="GO:0005886">
    <property type="term" value="C:plasma membrane"/>
    <property type="evidence" value="ECO:0007669"/>
    <property type="project" value="UniProtKB-SubCell"/>
</dbReference>
<proteinExistence type="predicted"/>
<evidence type="ECO:0000256" key="3">
    <source>
        <dbReference type="ARBA" id="ARBA00022519"/>
    </source>
</evidence>
<dbReference type="EMBL" id="FLOB01000014">
    <property type="protein sequence ID" value="SBS36817.1"/>
    <property type="molecule type" value="Genomic_DNA"/>
</dbReference>
<keyword evidence="2" id="KW-1003">Cell membrane</keyword>
<feature type="transmembrane region" description="Helical" evidence="7">
    <location>
        <begin position="16"/>
        <end position="35"/>
    </location>
</feature>
<evidence type="ECO:0000259" key="8">
    <source>
        <dbReference type="Pfam" id="PF02470"/>
    </source>
</evidence>
<dbReference type="PANTHER" id="PTHR30462">
    <property type="entry name" value="INTERMEMBRANE TRANSPORT PROTEIN PQIB-RELATED"/>
    <property type="match status" value="1"/>
</dbReference>